<organism evidence="6 7">
    <name type="scientific">Phanerochaete sordida</name>
    <dbReference type="NCBI Taxonomy" id="48140"/>
    <lineage>
        <taxon>Eukaryota</taxon>
        <taxon>Fungi</taxon>
        <taxon>Dikarya</taxon>
        <taxon>Basidiomycota</taxon>
        <taxon>Agaricomycotina</taxon>
        <taxon>Agaricomycetes</taxon>
        <taxon>Polyporales</taxon>
        <taxon>Phanerochaetaceae</taxon>
        <taxon>Phanerochaete</taxon>
    </lineage>
</organism>
<keyword evidence="3 5" id="KW-0479">Metal-binding</keyword>
<dbReference type="PIRSF" id="PIRSF005902">
    <property type="entry name" value="DNase_TatD"/>
    <property type="match status" value="1"/>
</dbReference>
<sequence>MLERSRAAGVKSMIITGGSLHESKKALELARAHDLYATVGCHPTRSAEFEKHSDGPDGYLKELDSLVEGNLKGKGRVVCVGECGLDYDRTHFATPEIQQKYFRLQLSLAKRWHLPLFLHSRAAHVDFVKILREEGFGEDGGRAVGANSGVVHSFTGTIEEAAELINMGFFIGLNGCSLKTEANLATAKSIPVDKLMLETDAPWCSMTSTQASRKHLKSLPPSLSSLYFPQATKPEAFVHGKPVKGRNEPSATGGVAWVVSQLHGISLESLADQVWKNTVELFSLHELQDSS</sequence>
<dbReference type="SUPFAM" id="SSF51556">
    <property type="entry name" value="Metallo-dependent hydrolases"/>
    <property type="match status" value="1"/>
</dbReference>
<feature type="binding site" evidence="5">
    <location>
        <position position="82"/>
    </location>
    <ligand>
        <name>a divalent metal cation</name>
        <dbReference type="ChEBI" id="CHEBI:60240"/>
        <label>1</label>
    </ligand>
</feature>
<reference evidence="6 7" key="1">
    <citation type="submission" date="2021-08" db="EMBL/GenBank/DDBJ databases">
        <title>Draft Genome Sequence of Phanerochaete sordida strain YK-624.</title>
        <authorList>
            <person name="Mori T."/>
            <person name="Dohra H."/>
            <person name="Suzuki T."/>
            <person name="Kawagishi H."/>
            <person name="Hirai H."/>
        </authorList>
    </citation>
    <scope>NUCLEOTIDE SEQUENCE [LARGE SCALE GENOMIC DNA]</scope>
    <source>
        <strain evidence="6 7">YK-624</strain>
    </source>
</reference>
<name>A0A9P3FYW8_9APHY</name>
<dbReference type="PANTHER" id="PTHR10060:SF15">
    <property type="entry name" value="DEOXYRIBONUCLEASE TATDN1"/>
    <property type="match status" value="1"/>
</dbReference>
<comment type="caution">
    <text evidence="6">The sequence shown here is derived from an EMBL/GenBank/DDBJ whole genome shotgun (WGS) entry which is preliminary data.</text>
</comment>
<dbReference type="PANTHER" id="PTHR10060">
    <property type="entry name" value="TATD FAMILY DEOXYRIBONUCLEASE"/>
    <property type="match status" value="1"/>
</dbReference>
<dbReference type="AlphaFoldDB" id="A0A9P3FYW8"/>
<evidence type="ECO:0000256" key="2">
    <source>
        <dbReference type="ARBA" id="ARBA00022722"/>
    </source>
</evidence>
<dbReference type="Proteomes" id="UP000703269">
    <property type="component" value="Unassembled WGS sequence"/>
</dbReference>
<feature type="binding site" evidence="5">
    <location>
        <position position="119"/>
    </location>
    <ligand>
        <name>a divalent metal cation</name>
        <dbReference type="ChEBI" id="CHEBI:60240"/>
        <label>2</label>
    </ligand>
</feature>
<dbReference type="EMBL" id="BPQB01000003">
    <property type="protein sequence ID" value="GJE85792.1"/>
    <property type="molecule type" value="Genomic_DNA"/>
</dbReference>
<dbReference type="InterPro" id="IPR001130">
    <property type="entry name" value="TatD-like"/>
</dbReference>
<gene>
    <name evidence="6" type="ORF">PsYK624_018710</name>
</gene>
<dbReference type="InterPro" id="IPR050891">
    <property type="entry name" value="TatD-type_Hydrolase"/>
</dbReference>
<feature type="binding site" evidence="5">
    <location>
        <position position="200"/>
    </location>
    <ligand>
        <name>a divalent metal cation</name>
        <dbReference type="ChEBI" id="CHEBI:60240"/>
        <label>1</label>
    </ligand>
</feature>
<keyword evidence="2" id="KW-0540">Nuclease</keyword>
<evidence type="ECO:0000256" key="3">
    <source>
        <dbReference type="ARBA" id="ARBA00022723"/>
    </source>
</evidence>
<dbReference type="CDD" id="cd01310">
    <property type="entry name" value="TatD_DNAse"/>
    <property type="match status" value="1"/>
</dbReference>
<keyword evidence="4" id="KW-0378">Hydrolase</keyword>
<feature type="binding site" evidence="5">
    <location>
        <position position="152"/>
    </location>
    <ligand>
        <name>a divalent metal cation</name>
        <dbReference type="ChEBI" id="CHEBI:60240"/>
        <label>2</label>
    </ligand>
</feature>
<dbReference type="PROSITE" id="PS01091">
    <property type="entry name" value="TATD_3"/>
    <property type="match status" value="1"/>
</dbReference>
<dbReference type="InterPro" id="IPR032466">
    <property type="entry name" value="Metal_Hydrolase"/>
</dbReference>
<accession>A0A9P3FYW8</accession>
<dbReference type="Gene3D" id="3.20.20.140">
    <property type="entry name" value="Metal-dependent hydrolases"/>
    <property type="match status" value="1"/>
</dbReference>
<keyword evidence="7" id="KW-1185">Reference proteome</keyword>
<proteinExistence type="inferred from homology"/>
<dbReference type="OrthoDB" id="6079689at2759"/>
<dbReference type="GO" id="GO:0005829">
    <property type="term" value="C:cytosol"/>
    <property type="evidence" value="ECO:0007669"/>
    <property type="project" value="TreeGrafter"/>
</dbReference>
<evidence type="ECO:0000256" key="1">
    <source>
        <dbReference type="ARBA" id="ARBA00009275"/>
    </source>
</evidence>
<dbReference type="GO" id="GO:0046872">
    <property type="term" value="F:metal ion binding"/>
    <property type="evidence" value="ECO:0007669"/>
    <property type="project" value="UniProtKB-KW"/>
</dbReference>
<protein>
    <submittedName>
        <fullName evidence="6">Mg-dependent DNase</fullName>
    </submittedName>
</protein>
<dbReference type="GO" id="GO:0008296">
    <property type="term" value="F:3'-5'-DNA exonuclease activity"/>
    <property type="evidence" value="ECO:0007669"/>
    <property type="project" value="TreeGrafter"/>
</dbReference>
<comment type="similarity">
    <text evidence="1">Belongs to the metallo-dependent hydrolases superfamily. TatD-type hydrolase family.</text>
</comment>
<evidence type="ECO:0000313" key="6">
    <source>
        <dbReference type="EMBL" id="GJE85792.1"/>
    </source>
</evidence>
<evidence type="ECO:0000313" key="7">
    <source>
        <dbReference type="Proteomes" id="UP000703269"/>
    </source>
</evidence>
<evidence type="ECO:0000256" key="5">
    <source>
        <dbReference type="PIRSR" id="PIRSR005902-1"/>
    </source>
</evidence>
<dbReference type="InterPro" id="IPR018228">
    <property type="entry name" value="DNase_TatD-rel_CS"/>
</dbReference>
<evidence type="ECO:0000256" key="4">
    <source>
        <dbReference type="ARBA" id="ARBA00022801"/>
    </source>
</evidence>
<dbReference type="Pfam" id="PF01026">
    <property type="entry name" value="TatD_DNase"/>
    <property type="match status" value="1"/>
</dbReference>